<gene>
    <name evidence="4" type="primary">bamD</name>
    <name evidence="6" type="ordered locus">BCI_0192</name>
</gene>
<reference evidence="6 7" key="1">
    <citation type="journal article" date="2006" name="PLoS Biol.">
        <title>Metabolic complementarity and genomics of the dual bacterial symbiosis of sharpshooters.</title>
        <authorList>
            <person name="Wu D."/>
            <person name="Daugherty S.C."/>
            <person name="Van Aken S.E."/>
            <person name="Pai G.H."/>
            <person name="Watkins K.L."/>
            <person name="Khouri H."/>
            <person name="Tallon L.J."/>
            <person name="Zaborsky J.M."/>
            <person name="Dunbar H.E."/>
            <person name="Tran P.L."/>
            <person name="Moran N.A."/>
            <person name="Eisen J.A."/>
        </authorList>
    </citation>
    <scope>NUCLEOTIDE SEQUENCE [LARGE SCALE GENOMIC DNA]</scope>
    <source>
        <strain evidence="6">Hc</strain>
    </source>
</reference>
<accession>Q1LTR5</accession>
<dbReference type="InterPro" id="IPR017689">
    <property type="entry name" value="BamD"/>
</dbReference>
<organism evidence="6 7">
    <name type="scientific">Baumannia cicadellinicola subsp. Homalodisca coagulata</name>
    <dbReference type="NCBI Taxonomy" id="374463"/>
    <lineage>
        <taxon>Bacteria</taxon>
        <taxon>Pseudomonadati</taxon>
        <taxon>Pseudomonadota</taxon>
        <taxon>Gammaproteobacteria</taxon>
        <taxon>Candidatus Palibaumannia</taxon>
    </lineage>
</organism>
<dbReference type="Gene3D" id="1.25.40.10">
    <property type="entry name" value="Tetratricopeptide repeat domain"/>
    <property type="match status" value="1"/>
</dbReference>
<comment type="subcellular location">
    <subcellularLocation>
        <location evidence="4">Cell outer membrane</location>
    </subcellularLocation>
</comment>
<dbReference type="HOGENOM" id="CLU_065982_0_2_6"/>
<protein>
    <recommendedName>
        <fullName evidence="4">Outer membrane protein assembly factor BamD</fullName>
    </recommendedName>
</protein>
<sequence precursor="true">MLKLKIIVILLSLLVLVNCSSNQNVFLDHLPAETYASARQKLQQGYYKQAIKQLEALDNYYMFGPNTQQLQLDLIYAYYKLSNMQKAQNLIDRFLRTNANHSNTDYVLYICGLIEMKLDEQALSKYFLFGFNHFERDPKHARAAVISFQQLINNYPHSIYAIDAKKILIYLQNRLANYELTVIEFYSKVGAYVAVVTRVKHMLSNFPNNNATYQARKHMERAYQQLRINSS</sequence>
<evidence type="ECO:0000313" key="6">
    <source>
        <dbReference type="EMBL" id="ABF14040.1"/>
    </source>
</evidence>
<proteinExistence type="inferred from homology"/>
<dbReference type="SUPFAM" id="SSF48452">
    <property type="entry name" value="TPR-like"/>
    <property type="match status" value="1"/>
</dbReference>
<dbReference type="InterPro" id="IPR011990">
    <property type="entry name" value="TPR-like_helical_dom_sf"/>
</dbReference>
<feature type="domain" description="Outer membrane lipoprotein BamD-like" evidence="5">
    <location>
        <begin position="31"/>
        <end position="229"/>
    </location>
</feature>
<feature type="chain" id="PRO_5009018933" description="Outer membrane protein assembly factor BamD" evidence="4">
    <location>
        <begin position="24"/>
        <end position="231"/>
    </location>
</feature>
<comment type="function">
    <text evidence="4">Part of the outer membrane protein assembly complex, which is involved in assembly and insertion of beta-barrel proteins into the outer membrane.</text>
</comment>
<dbReference type="GO" id="GO:0009279">
    <property type="term" value="C:cell outer membrane"/>
    <property type="evidence" value="ECO:0007669"/>
    <property type="project" value="UniProtKB-SubCell"/>
</dbReference>
<comment type="similarity">
    <text evidence="4">Belongs to the BamD family.</text>
</comment>
<evidence type="ECO:0000256" key="4">
    <source>
        <dbReference type="HAMAP-Rule" id="MF_00922"/>
    </source>
</evidence>
<dbReference type="GO" id="GO:0051205">
    <property type="term" value="P:protein insertion into membrane"/>
    <property type="evidence" value="ECO:0007669"/>
    <property type="project" value="UniProtKB-UniRule"/>
</dbReference>
<dbReference type="NCBIfam" id="TIGR03302">
    <property type="entry name" value="OM_YfiO"/>
    <property type="match status" value="1"/>
</dbReference>
<dbReference type="CDD" id="cd15830">
    <property type="entry name" value="BamD"/>
    <property type="match status" value="1"/>
</dbReference>
<dbReference type="OrthoDB" id="9779191at2"/>
<evidence type="ECO:0000256" key="2">
    <source>
        <dbReference type="ARBA" id="ARBA00023136"/>
    </source>
</evidence>
<evidence type="ECO:0000259" key="5">
    <source>
        <dbReference type="Pfam" id="PF13525"/>
    </source>
</evidence>
<evidence type="ECO:0000313" key="7">
    <source>
        <dbReference type="Proteomes" id="UP000002427"/>
    </source>
</evidence>
<name>Q1LTR5_BAUCH</name>
<dbReference type="Pfam" id="PF13525">
    <property type="entry name" value="YfiO"/>
    <property type="match status" value="1"/>
</dbReference>
<dbReference type="Proteomes" id="UP000002427">
    <property type="component" value="Chromosome"/>
</dbReference>
<keyword evidence="1 4" id="KW-0732">Signal</keyword>
<dbReference type="AlphaFoldDB" id="Q1LTR5"/>
<dbReference type="RefSeq" id="WP_011520382.1">
    <property type="nucleotide sequence ID" value="NC_007984.1"/>
</dbReference>
<keyword evidence="3 4" id="KW-0998">Cell outer membrane</keyword>
<dbReference type="STRING" id="374463.BCI_0192"/>
<evidence type="ECO:0000256" key="1">
    <source>
        <dbReference type="ARBA" id="ARBA00022729"/>
    </source>
</evidence>
<dbReference type="KEGG" id="bci:BCI_0192"/>
<keyword evidence="7" id="KW-1185">Reference proteome</keyword>
<comment type="subunit">
    <text evidence="4">Part of the Bam complex.</text>
</comment>
<dbReference type="HAMAP" id="MF_00922">
    <property type="entry name" value="OM_assembly_BamD"/>
    <property type="match status" value="1"/>
</dbReference>
<evidence type="ECO:0000256" key="3">
    <source>
        <dbReference type="ARBA" id="ARBA00023237"/>
    </source>
</evidence>
<dbReference type="GO" id="GO:0043165">
    <property type="term" value="P:Gram-negative-bacterium-type cell outer membrane assembly"/>
    <property type="evidence" value="ECO:0007669"/>
    <property type="project" value="UniProtKB-UniRule"/>
</dbReference>
<dbReference type="InterPro" id="IPR039565">
    <property type="entry name" value="BamD-like"/>
</dbReference>
<dbReference type="EMBL" id="CP000238">
    <property type="protein sequence ID" value="ABF14040.1"/>
    <property type="molecule type" value="Genomic_DNA"/>
</dbReference>
<keyword evidence="2 4" id="KW-0472">Membrane</keyword>
<feature type="signal peptide" evidence="4">
    <location>
        <begin position="1"/>
        <end position="23"/>
    </location>
</feature>